<dbReference type="Pfam" id="PF01636">
    <property type="entry name" value="APH"/>
    <property type="match status" value="1"/>
</dbReference>
<dbReference type="InterPro" id="IPR050249">
    <property type="entry name" value="Pseudomonas-type_ThrB"/>
</dbReference>
<keyword evidence="4" id="KW-1185">Reference proteome</keyword>
<dbReference type="PANTHER" id="PTHR21064">
    <property type="entry name" value="AMINOGLYCOSIDE PHOSPHOTRANSFERASE DOMAIN-CONTAINING PROTEIN-RELATED"/>
    <property type="match status" value="1"/>
</dbReference>
<gene>
    <name evidence="3" type="ORF">GA0061094_1628</name>
</gene>
<reference evidence="4" key="1">
    <citation type="submission" date="2016-08" db="EMBL/GenBank/DDBJ databases">
        <authorList>
            <person name="Varghese N."/>
            <person name="Submissions Spin"/>
        </authorList>
    </citation>
    <scope>NUCLEOTIDE SEQUENCE [LARGE SCALE GENOMIC DNA]</scope>
    <source>
        <strain evidence="4">SGD-1123</strain>
    </source>
</reference>
<dbReference type="OrthoDB" id="4030632at2"/>
<feature type="domain" description="Aminoglycoside phosphotransferase" evidence="2">
    <location>
        <begin position="32"/>
        <end position="266"/>
    </location>
</feature>
<accession>A0A0V8HHQ6</accession>
<evidence type="ECO:0000313" key="3">
    <source>
        <dbReference type="EMBL" id="SCB98197.1"/>
    </source>
</evidence>
<keyword evidence="3" id="KW-0808">Transferase</keyword>
<dbReference type="GO" id="GO:0004413">
    <property type="term" value="F:homoserine kinase activity"/>
    <property type="evidence" value="ECO:0007669"/>
    <property type="project" value="TreeGrafter"/>
</dbReference>
<proteinExistence type="inferred from homology"/>
<dbReference type="Proteomes" id="UP000181997">
    <property type="component" value="Unassembled WGS sequence"/>
</dbReference>
<dbReference type="RefSeq" id="WP_058298114.1">
    <property type="nucleotide sequence ID" value="NZ_FMAU01000002.1"/>
</dbReference>
<dbReference type="AlphaFoldDB" id="A0A0V8HHQ6"/>
<name>A0A0V8HHQ6_9BACI</name>
<dbReference type="SUPFAM" id="SSF56112">
    <property type="entry name" value="Protein kinase-like (PK-like)"/>
    <property type="match status" value="1"/>
</dbReference>
<comment type="similarity">
    <text evidence="1">Belongs to the pseudomonas-type ThrB family.</text>
</comment>
<dbReference type="GO" id="GO:0009088">
    <property type="term" value="P:threonine biosynthetic process"/>
    <property type="evidence" value="ECO:0007669"/>
    <property type="project" value="TreeGrafter"/>
</dbReference>
<evidence type="ECO:0000259" key="2">
    <source>
        <dbReference type="Pfam" id="PF01636"/>
    </source>
</evidence>
<protein>
    <submittedName>
        <fullName evidence="3">Ser/Thr protein kinase RdoA involved in Cpx stress response, MazF antagonist</fullName>
    </submittedName>
</protein>
<dbReference type="Gene3D" id="3.90.1200.10">
    <property type="match status" value="1"/>
</dbReference>
<keyword evidence="3" id="KW-0418">Kinase</keyword>
<dbReference type="PANTHER" id="PTHR21064:SF6">
    <property type="entry name" value="AMINOGLYCOSIDE PHOSPHOTRANSFERASE DOMAIN-CONTAINING PROTEIN"/>
    <property type="match status" value="1"/>
</dbReference>
<evidence type="ECO:0000256" key="1">
    <source>
        <dbReference type="ARBA" id="ARBA00038240"/>
    </source>
</evidence>
<dbReference type="InterPro" id="IPR002575">
    <property type="entry name" value="Aminoglycoside_PTrfase"/>
</dbReference>
<dbReference type="EMBL" id="FMAU01000002">
    <property type="protein sequence ID" value="SCB98197.1"/>
    <property type="molecule type" value="Genomic_DNA"/>
</dbReference>
<dbReference type="InterPro" id="IPR011009">
    <property type="entry name" value="Kinase-like_dom_sf"/>
</dbReference>
<sequence length="338" mass="39339">MEKWIEELFSEELLEKAAGKFGCEASGAKKLGDFENYVYEVHKGDTPYILRLTHSSHRSGIDVEAELRWVNYLHENGVNVSLANRSREGRLVEKLEAGDTCFYVCLFDKAPGKPVRVNDPLFDEALFKEWGRVTGKMHRLTKEYKAGEYQRERWDEDDILSYSKYLTQEDAVIIEKAEKNKKELQKLDETPEIFGIIHSDIHAGNFFYHDGEMHVFDFDDSMQFFFMSDLAIPLYYSVWWKHGKGNLRERSEFGETFLKAFLNGYLEENSVDEKMIARLPSFLSLRDFTLYSVFHKKWDLTNLSEAEESLLSGLKERLLNDEPIVSLDYQAILTQAKG</sequence>
<organism evidence="3 4">
    <name type="scientific">[Bacillus] enclensis</name>
    <dbReference type="NCBI Taxonomy" id="1402860"/>
    <lineage>
        <taxon>Bacteria</taxon>
        <taxon>Bacillati</taxon>
        <taxon>Bacillota</taxon>
        <taxon>Bacilli</taxon>
        <taxon>Bacillales</taxon>
        <taxon>Bacillaceae</taxon>
        <taxon>Rossellomorea</taxon>
    </lineage>
</organism>
<evidence type="ECO:0000313" key="4">
    <source>
        <dbReference type="Proteomes" id="UP000181997"/>
    </source>
</evidence>